<keyword evidence="3" id="KW-0067">ATP-binding</keyword>
<dbReference type="InterPro" id="IPR045006">
    <property type="entry name" value="CHLI-like"/>
</dbReference>
<keyword evidence="2" id="KW-0547">Nucleotide-binding</keyword>
<sequence length="507" mass="54468">MTSHLAFSFTRSIIGMQAKTVSVEVHISPGLPAFTIVGLPETAVRESRDRVRSAIQNSQFEFPWRHITVNLAPADLPKTGSGFDLPIAIGILAASGQIPPGCLGDYEFIGELALSGNLRGVPGILPAVIAAKQDGRHLIIAHENGAEAGLADTGGVSAAGSLREVCAFLCGDAEPAPLPRQAAPAIDEGAPDWSDVKGQQHAKYALEIAAAGGHSVLMSGTPGSGKTMLARRFSTLLPWLDETRALECAAIRSVHGRPLDYSRWREPPFRAPHHTASAVAMVGGGNPPKPGEISLAHHGVLFLDELPEFHKQVLETLREPLESGTVHISRAAATAEFPARFQLVAAMNPCPCGQWGNPNATCVCPPDKITRYFSRLSAPLMDRIDMHLAIQPVKLELLTASKPESVRESPRIREQVEALQRVQFTRQGCLNAALGPAECESVCALDEAGRTFVAQAMERLKLSARSFHRLLKVARTIADKKEEAAVSVSALQQALTFRDNLRPSVRQ</sequence>
<dbReference type="InterPro" id="IPR000523">
    <property type="entry name" value="Mg_chelatse_chII-like_cat_dom"/>
</dbReference>
<dbReference type="RefSeq" id="WP_028385986.1">
    <property type="nucleotide sequence ID" value="NZ_CAAAHN010000011.1"/>
</dbReference>
<dbReference type="GO" id="GO:0003677">
    <property type="term" value="F:DNA binding"/>
    <property type="evidence" value="ECO:0007669"/>
    <property type="project" value="InterPro"/>
</dbReference>
<organism evidence="5 6">
    <name type="scientific">Legionella geestiana</name>
    <dbReference type="NCBI Taxonomy" id="45065"/>
    <lineage>
        <taxon>Bacteria</taxon>
        <taxon>Pseudomonadati</taxon>
        <taxon>Pseudomonadota</taxon>
        <taxon>Gammaproteobacteria</taxon>
        <taxon>Legionellales</taxon>
        <taxon>Legionellaceae</taxon>
        <taxon>Legionella</taxon>
    </lineage>
</organism>
<dbReference type="Pfam" id="PF13541">
    <property type="entry name" value="ChlI"/>
    <property type="match status" value="1"/>
</dbReference>
<evidence type="ECO:0000259" key="4">
    <source>
        <dbReference type="PROSITE" id="PS50051"/>
    </source>
</evidence>
<reference evidence="5 6" key="1">
    <citation type="submission" date="2015-11" db="EMBL/GenBank/DDBJ databases">
        <title>Genomic analysis of 38 Legionella species identifies large and diverse effector repertoires.</title>
        <authorList>
            <person name="Burstein D."/>
            <person name="Amaro F."/>
            <person name="Zusman T."/>
            <person name="Lifshitz Z."/>
            <person name="Cohen O."/>
            <person name="Gilbert J.A."/>
            <person name="Pupko T."/>
            <person name="Shuman H.A."/>
            <person name="Segal G."/>
        </authorList>
    </citation>
    <scope>NUCLEOTIDE SEQUENCE [LARGE SCALE GENOMIC DNA]</scope>
    <source>
        <strain evidence="5 6">ATCC 49504</strain>
    </source>
</reference>
<dbReference type="InterPro" id="IPR004482">
    <property type="entry name" value="Mg_chelat-rel"/>
</dbReference>
<dbReference type="SMART" id="SM00382">
    <property type="entry name" value="AAA"/>
    <property type="match status" value="1"/>
</dbReference>
<dbReference type="Pfam" id="PF13335">
    <property type="entry name" value="Mg_chelatase_C"/>
    <property type="match status" value="1"/>
</dbReference>
<comment type="similarity">
    <text evidence="1">Belongs to the Mg-chelatase subunits D/I family. ComM subfamily.</text>
</comment>
<dbReference type="Gene3D" id="3.30.230.10">
    <property type="match status" value="1"/>
</dbReference>
<dbReference type="Proteomes" id="UP000054785">
    <property type="component" value="Unassembled WGS sequence"/>
</dbReference>
<evidence type="ECO:0000313" key="5">
    <source>
        <dbReference type="EMBL" id="KTC99003.1"/>
    </source>
</evidence>
<evidence type="ECO:0000256" key="2">
    <source>
        <dbReference type="ARBA" id="ARBA00022741"/>
    </source>
</evidence>
<protein>
    <submittedName>
        <fullName evidence="5">Competence related protein ComM</fullName>
    </submittedName>
</protein>
<dbReference type="GO" id="GO:0005524">
    <property type="term" value="F:ATP binding"/>
    <property type="evidence" value="ECO:0007669"/>
    <property type="project" value="UniProtKB-KW"/>
</dbReference>
<dbReference type="InterPro" id="IPR020568">
    <property type="entry name" value="Ribosomal_Su5_D2-typ_SF"/>
</dbReference>
<dbReference type="SUPFAM" id="SSF54211">
    <property type="entry name" value="Ribosomal protein S5 domain 2-like"/>
    <property type="match status" value="1"/>
</dbReference>
<proteinExistence type="inferred from homology"/>
<evidence type="ECO:0000256" key="3">
    <source>
        <dbReference type="ARBA" id="ARBA00022840"/>
    </source>
</evidence>
<dbReference type="InterPro" id="IPR014721">
    <property type="entry name" value="Ribsml_uS5_D2-typ_fold_subgr"/>
</dbReference>
<dbReference type="AlphaFoldDB" id="A0A0W0TUF5"/>
<dbReference type="PANTHER" id="PTHR32039">
    <property type="entry name" value="MAGNESIUM-CHELATASE SUBUNIT CHLI"/>
    <property type="match status" value="1"/>
</dbReference>
<accession>A0A0W0TUF5</accession>
<keyword evidence="6" id="KW-1185">Reference proteome</keyword>
<dbReference type="PANTHER" id="PTHR32039:SF7">
    <property type="entry name" value="COMPETENCE PROTEIN COMM"/>
    <property type="match status" value="1"/>
</dbReference>
<feature type="domain" description="MCM C-terminal AAA(+) ATPase" evidence="4">
    <location>
        <begin position="291"/>
        <end position="349"/>
    </location>
</feature>
<dbReference type="InterPro" id="IPR025158">
    <property type="entry name" value="Mg_chelat-rel_C"/>
</dbReference>
<name>A0A0W0TUF5_9GAMM</name>
<dbReference type="PATRIC" id="fig|45065.4.peg.1368"/>
<dbReference type="InterPro" id="IPR003593">
    <property type="entry name" value="AAA+_ATPase"/>
</dbReference>
<dbReference type="STRING" id="45065.Lgee_1269"/>
<gene>
    <name evidence="5" type="primary">comM</name>
    <name evidence="5" type="ORF">Lgee_1269</name>
</gene>
<dbReference type="Gene3D" id="3.40.50.300">
    <property type="entry name" value="P-loop containing nucleotide triphosphate hydrolases"/>
    <property type="match status" value="1"/>
</dbReference>
<dbReference type="SUPFAM" id="SSF52540">
    <property type="entry name" value="P-loop containing nucleoside triphosphate hydrolases"/>
    <property type="match status" value="1"/>
</dbReference>
<evidence type="ECO:0000313" key="6">
    <source>
        <dbReference type="Proteomes" id="UP000054785"/>
    </source>
</evidence>
<dbReference type="NCBIfam" id="TIGR00368">
    <property type="entry name" value="YifB family Mg chelatase-like AAA ATPase"/>
    <property type="match status" value="1"/>
</dbReference>
<dbReference type="Pfam" id="PF01078">
    <property type="entry name" value="Mg_chelatase"/>
    <property type="match status" value="1"/>
</dbReference>
<evidence type="ECO:0000256" key="1">
    <source>
        <dbReference type="ARBA" id="ARBA00006354"/>
    </source>
</evidence>
<dbReference type="InterPro" id="IPR027417">
    <property type="entry name" value="P-loop_NTPase"/>
</dbReference>
<dbReference type="EMBL" id="LNYC01000051">
    <property type="protein sequence ID" value="KTC99003.1"/>
    <property type="molecule type" value="Genomic_DNA"/>
</dbReference>
<dbReference type="PROSITE" id="PS50051">
    <property type="entry name" value="MCM_2"/>
    <property type="match status" value="1"/>
</dbReference>
<comment type="caution">
    <text evidence="5">The sequence shown here is derived from an EMBL/GenBank/DDBJ whole genome shotgun (WGS) entry which is preliminary data.</text>
</comment>
<dbReference type="OrthoDB" id="9813147at2"/>
<dbReference type="InterPro" id="IPR001208">
    <property type="entry name" value="MCM_dom"/>
</dbReference>